<organism evidence="1">
    <name type="scientific">Edafosvirus sp</name>
    <dbReference type="NCBI Taxonomy" id="2487765"/>
    <lineage>
        <taxon>Viruses</taxon>
        <taxon>Varidnaviria</taxon>
        <taxon>Bamfordvirae</taxon>
        <taxon>Nucleocytoviricota</taxon>
        <taxon>Megaviricetes</taxon>
        <taxon>Imitervirales</taxon>
        <taxon>Mimiviridae</taxon>
        <taxon>Klosneuvirinae</taxon>
    </lineage>
</organism>
<accession>A0A3G4ZUG4</accession>
<dbReference type="EMBL" id="MK072068">
    <property type="protein sequence ID" value="AYV77954.1"/>
    <property type="molecule type" value="Genomic_DNA"/>
</dbReference>
<protein>
    <submittedName>
        <fullName evidence="1">Uncharacterized protein</fullName>
    </submittedName>
</protein>
<reference evidence="1" key="1">
    <citation type="submission" date="2018-10" db="EMBL/GenBank/DDBJ databases">
        <title>Hidden diversity of soil giant viruses.</title>
        <authorList>
            <person name="Schulz F."/>
            <person name="Alteio L."/>
            <person name="Goudeau D."/>
            <person name="Ryan E.M."/>
            <person name="Malmstrom R.R."/>
            <person name="Blanchard J."/>
            <person name="Woyke T."/>
        </authorList>
    </citation>
    <scope>NUCLEOTIDE SEQUENCE</scope>
    <source>
        <strain evidence="1">EDV1</strain>
    </source>
</reference>
<name>A0A3G4ZUG4_9VIRU</name>
<proteinExistence type="predicted"/>
<gene>
    <name evidence="1" type="ORF">Edafosvirus3_32</name>
</gene>
<evidence type="ECO:0000313" key="1">
    <source>
        <dbReference type="EMBL" id="AYV77954.1"/>
    </source>
</evidence>
<sequence length="104" mass="12178">MALRQLSKNIFSSVKRMGNMRHMHNIAFGQPLTEFKSYEWGASSHYDDEGREYDRGHNYLLNPTKTDCKFTFANPYNRVWYRNHPEKSAQAPDETPKPVIIINA</sequence>